<proteinExistence type="predicted"/>
<keyword evidence="2" id="KW-1185">Reference proteome</keyword>
<organism evidence="1 2">
    <name type="scientific">Dendrolimus kikuchii</name>
    <dbReference type="NCBI Taxonomy" id="765133"/>
    <lineage>
        <taxon>Eukaryota</taxon>
        <taxon>Metazoa</taxon>
        <taxon>Ecdysozoa</taxon>
        <taxon>Arthropoda</taxon>
        <taxon>Hexapoda</taxon>
        <taxon>Insecta</taxon>
        <taxon>Pterygota</taxon>
        <taxon>Neoptera</taxon>
        <taxon>Endopterygota</taxon>
        <taxon>Lepidoptera</taxon>
        <taxon>Glossata</taxon>
        <taxon>Ditrysia</taxon>
        <taxon>Bombycoidea</taxon>
        <taxon>Lasiocampidae</taxon>
        <taxon>Dendrolimus</taxon>
    </lineage>
</organism>
<sequence length="233" mass="25972">MSVPRHSHFVHRASRTRDPTVHVKKLASSGSVHVQSCRGSCPKLEGDTYEVSVVVQLTTDVIPIEVAMSADGSTTDINALLNDTESDLASLSHVDAPNDANYMICGVVIAMALVGLIIVLLALTISKLRKREEHSASVHPAEVLQPAPQTQPEPLAFRQQPLWQFPPPLPPPYVYPHDQDNLMQPHGNERASFRSLRKNIGGRWKRLVKKKPEQEVYTIPPELKPQLKQIYVY</sequence>
<evidence type="ECO:0000313" key="1">
    <source>
        <dbReference type="EMBL" id="KAJ0178698.1"/>
    </source>
</evidence>
<gene>
    <name evidence="1" type="ORF">K1T71_005473</name>
</gene>
<accession>A0ACC1D478</accession>
<protein>
    <submittedName>
        <fullName evidence="1">Uncharacterized protein</fullName>
    </submittedName>
</protein>
<name>A0ACC1D478_9NEOP</name>
<evidence type="ECO:0000313" key="2">
    <source>
        <dbReference type="Proteomes" id="UP000824533"/>
    </source>
</evidence>
<reference evidence="1 2" key="1">
    <citation type="journal article" date="2021" name="Front. Genet.">
        <title>Chromosome-Level Genome Assembly Reveals Significant Gene Expansion in the Toll and IMD Signaling Pathways of Dendrolimus kikuchii.</title>
        <authorList>
            <person name="Zhou J."/>
            <person name="Wu P."/>
            <person name="Xiong Z."/>
            <person name="Liu N."/>
            <person name="Zhao N."/>
            <person name="Ji M."/>
            <person name="Qiu Y."/>
            <person name="Yang B."/>
        </authorList>
    </citation>
    <scope>NUCLEOTIDE SEQUENCE [LARGE SCALE GENOMIC DNA]</scope>
    <source>
        <strain evidence="1">Ann1</strain>
    </source>
</reference>
<comment type="caution">
    <text evidence="1">The sequence shown here is derived from an EMBL/GenBank/DDBJ whole genome shotgun (WGS) entry which is preliminary data.</text>
</comment>
<dbReference type="EMBL" id="CM034395">
    <property type="protein sequence ID" value="KAJ0178698.1"/>
    <property type="molecule type" value="Genomic_DNA"/>
</dbReference>
<dbReference type="Proteomes" id="UP000824533">
    <property type="component" value="Linkage Group LG09"/>
</dbReference>